<feature type="chain" id="PRO_5016571488" evidence="2">
    <location>
        <begin position="18"/>
        <end position="284"/>
    </location>
</feature>
<feature type="region of interest" description="Disordered" evidence="1">
    <location>
        <begin position="264"/>
        <end position="284"/>
    </location>
</feature>
<dbReference type="AlphaFoldDB" id="A0A370GIM5"/>
<feature type="signal peptide" evidence="2">
    <location>
        <begin position="1"/>
        <end position="17"/>
    </location>
</feature>
<comment type="caution">
    <text evidence="3">The sequence shown here is derived from an EMBL/GenBank/DDBJ whole genome shotgun (WGS) entry which is preliminary data.</text>
</comment>
<evidence type="ECO:0000256" key="1">
    <source>
        <dbReference type="SAM" id="MobiDB-lite"/>
    </source>
</evidence>
<evidence type="ECO:0000313" key="4">
    <source>
        <dbReference type="Proteomes" id="UP000255355"/>
    </source>
</evidence>
<reference evidence="3 4" key="1">
    <citation type="submission" date="2018-07" db="EMBL/GenBank/DDBJ databases">
        <title>Genomic Encyclopedia of Type Strains, Phase IV (KMG-IV): sequencing the most valuable type-strain genomes for metagenomic binning, comparative biology and taxonomic classification.</title>
        <authorList>
            <person name="Goeker M."/>
        </authorList>
    </citation>
    <scope>NUCLEOTIDE SEQUENCE [LARGE SCALE GENOMIC DNA]</scope>
    <source>
        <strain evidence="3 4">DSM 44952</strain>
    </source>
</reference>
<feature type="compositionally biased region" description="Pro residues" evidence="1">
    <location>
        <begin position="269"/>
        <end position="278"/>
    </location>
</feature>
<dbReference type="EMBL" id="QQAZ01000030">
    <property type="protein sequence ID" value="RDI41783.1"/>
    <property type="molecule type" value="Genomic_DNA"/>
</dbReference>
<sequence length="284" mass="30486">MRSTTRTMMVAAAVMLAATGCGTRHPPVMSPTQGPSHPPAVPVSDYTFPVQWAGDYTFRWSAADGIALTDSVAAVVRGFAESKRLSMSVGARLAYPGYADTITTVSWLQYPDGGFYPVGAEEGNWSQRWQGTFHARILDIQPTADGYLAAYCLDTTDVTQSDDSGATFYWLRPTTGFSTNATTWLTIQADPIHGQHNSEPAAGQSGQPPRRAPNYDVFAGWIISDAWGPSPRKPDQAPQADACNSWIQATPHTAPLDANSAARTLFATPPTPGAPYPGWPAHRA</sequence>
<keyword evidence="2" id="KW-0732">Signal</keyword>
<evidence type="ECO:0000313" key="3">
    <source>
        <dbReference type="EMBL" id="RDI41783.1"/>
    </source>
</evidence>
<keyword evidence="4" id="KW-1185">Reference proteome</keyword>
<protein>
    <submittedName>
        <fullName evidence="3">Uncharacterized protein</fullName>
    </submittedName>
</protein>
<gene>
    <name evidence="3" type="ORF">DFR68_13032</name>
</gene>
<dbReference type="PROSITE" id="PS51257">
    <property type="entry name" value="PROKAR_LIPOPROTEIN"/>
    <property type="match status" value="1"/>
</dbReference>
<organism evidence="3 4">
    <name type="scientific">Nocardia mexicana</name>
    <dbReference type="NCBI Taxonomy" id="279262"/>
    <lineage>
        <taxon>Bacteria</taxon>
        <taxon>Bacillati</taxon>
        <taxon>Actinomycetota</taxon>
        <taxon>Actinomycetes</taxon>
        <taxon>Mycobacteriales</taxon>
        <taxon>Nocardiaceae</taxon>
        <taxon>Nocardia</taxon>
    </lineage>
</organism>
<dbReference type="RefSeq" id="WP_068031810.1">
    <property type="nucleotide sequence ID" value="NZ_QQAZ01000030.1"/>
</dbReference>
<name>A0A370GIM5_9NOCA</name>
<evidence type="ECO:0000256" key="2">
    <source>
        <dbReference type="SAM" id="SignalP"/>
    </source>
</evidence>
<accession>A0A370GIM5</accession>
<dbReference type="Proteomes" id="UP000255355">
    <property type="component" value="Unassembled WGS sequence"/>
</dbReference>
<dbReference type="OrthoDB" id="4571558at2"/>
<proteinExistence type="predicted"/>